<reference evidence="3 4" key="1">
    <citation type="submission" date="2017-11" db="EMBL/GenBank/DDBJ databases">
        <title>Comparative genomics of Botrytis spp.</title>
        <authorList>
            <person name="Valero-Jimenez C.A."/>
            <person name="Tapia P."/>
            <person name="Veloso J."/>
            <person name="Silva-Moreno E."/>
            <person name="Staats M."/>
            <person name="Valdes J.H."/>
            <person name="Van Kan J.A.L."/>
        </authorList>
    </citation>
    <scope>NUCLEOTIDE SEQUENCE [LARGE SCALE GENOMIC DNA]</scope>
    <source>
        <strain evidence="3 4">MUCL2830</strain>
    </source>
</reference>
<dbReference type="GO" id="GO:0043041">
    <property type="term" value="P:amino acid activation for nonribosomal peptide biosynthetic process"/>
    <property type="evidence" value="ECO:0007669"/>
    <property type="project" value="TreeGrafter"/>
</dbReference>
<keyword evidence="4" id="KW-1185">Reference proteome</keyword>
<dbReference type="GO" id="GO:0005737">
    <property type="term" value="C:cytoplasm"/>
    <property type="evidence" value="ECO:0007669"/>
    <property type="project" value="TreeGrafter"/>
</dbReference>
<evidence type="ECO:0000256" key="1">
    <source>
        <dbReference type="ARBA" id="ARBA00022598"/>
    </source>
</evidence>
<gene>
    <name evidence="3" type="ORF">BOTCAL_0185g00050</name>
</gene>
<comment type="caution">
    <text evidence="3">The sequence shown here is derived from an EMBL/GenBank/DDBJ whole genome shotgun (WGS) entry which is preliminary data.</text>
</comment>
<evidence type="ECO:0000313" key="4">
    <source>
        <dbReference type="Proteomes" id="UP000297299"/>
    </source>
</evidence>
<accession>A0A4Y8D2F5</accession>
<protein>
    <recommendedName>
        <fullName evidence="2">Condensation domain-containing protein</fullName>
    </recommendedName>
</protein>
<dbReference type="PANTHER" id="PTHR45527:SF3">
    <property type="entry name" value="SIDEROPHORE SYNTHETASE (EUROFUNG)"/>
    <property type="match status" value="1"/>
</dbReference>
<dbReference type="Pfam" id="PF00668">
    <property type="entry name" value="Condensation"/>
    <property type="match status" value="1"/>
</dbReference>
<dbReference type="GO" id="GO:0044550">
    <property type="term" value="P:secondary metabolite biosynthetic process"/>
    <property type="evidence" value="ECO:0007669"/>
    <property type="project" value="TreeGrafter"/>
</dbReference>
<dbReference type="EMBL" id="PHWZ01000185">
    <property type="protein sequence ID" value="TEY60142.1"/>
    <property type="molecule type" value="Genomic_DNA"/>
</dbReference>
<evidence type="ECO:0000259" key="2">
    <source>
        <dbReference type="Pfam" id="PF00668"/>
    </source>
</evidence>
<dbReference type="AlphaFoldDB" id="A0A4Y8D2F5"/>
<dbReference type="Proteomes" id="UP000297299">
    <property type="component" value="Unassembled WGS sequence"/>
</dbReference>
<proteinExistence type="predicted"/>
<dbReference type="SUPFAM" id="SSF52777">
    <property type="entry name" value="CoA-dependent acyltransferases"/>
    <property type="match status" value="1"/>
</dbReference>
<sequence>MMTPNGAQIKLNGQRIEMGEIESHLHKDLDNIIDLVTLSNEGANLSHFPCINSGYQPQPGTVAIKDTNNLVREANSAYRILNIIRIAWAIAMSKHSNSNDVIFGEVLTGRTSSSADLTRVVGPTLATVLVRITLDPQGIALSLLKEVQAKMIRIIPFEQIGLSNIQRLGEGPNKAFQFHNILVMQPRENSAIDNPFM</sequence>
<keyword evidence="1" id="KW-0436">Ligase</keyword>
<dbReference type="GO" id="GO:0016874">
    <property type="term" value="F:ligase activity"/>
    <property type="evidence" value="ECO:0007669"/>
    <property type="project" value="UniProtKB-KW"/>
</dbReference>
<dbReference type="PANTHER" id="PTHR45527">
    <property type="entry name" value="NONRIBOSOMAL PEPTIDE SYNTHETASE"/>
    <property type="match status" value="1"/>
</dbReference>
<dbReference type="Gene3D" id="3.30.559.30">
    <property type="entry name" value="Nonribosomal peptide synthetase, condensation domain"/>
    <property type="match status" value="1"/>
</dbReference>
<feature type="domain" description="Condensation" evidence="2">
    <location>
        <begin position="77"/>
        <end position="185"/>
    </location>
</feature>
<dbReference type="OrthoDB" id="416786at2759"/>
<organism evidence="3 4">
    <name type="scientific">Botryotinia calthae</name>
    <dbReference type="NCBI Taxonomy" id="38488"/>
    <lineage>
        <taxon>Eukaryota</taxon>
        <taxon>Fungi</taxon>
        <taxon>Dikarya</taxon>
        <taxon>Ascomycota</taxon>
        <taxon>Pezizomycotina</taxon>
        <taxon>Leotiomycetes</taxon>
        <taxon>Helotiales</taxon>
        <taxon>Sclerotiniaceae</taxon>
        <taxon>Botryotinia</taxon>
    </lineage>
</organism>
<dbReference type="GO" id="GO:0031177">
    <property type="term" value="F:phosphopantetheine binding"/>
    <property type="evidence" value="ECO:0007669"/>
    <property type="project" value="TreeGrafter"/>
</dbReference>
<dbReference type="InterPro" id="IPR001242">
    <property type="entry name" value="Condensation_dom"/>
</dbReference>
<evidence type="ECO:0000313" key="3">
    <source>
        <dbReference type="EMBL" id="TEY60142.1"/>
    </source>
</evidence>
<dbReference type="STRING" id="38488.A0A4Y8D2F5"/>
<name>A0A4Y8D2F5_9HELO</name>